<reference evidence="1 2" key="1">
    <citation type="submission" date="2012-11" db="EMBL/GenBank/DDBJ databases">
        <authorList>
            <person name="Linke B."/>
        </authorList>
    </citation>
    <scope>NUCLEOTIDE SEQUENCE [LARGE SCALE GENOMIC DNA]</scope>
    <source>
        <strain evidence="2">CFBP 1232</strain>
    </source>
</reference>
<reference evidence="1 2" key="2">
    <citation type="submission" date="2013-04" db="EMBL/GenBank/DDBJ databases">
        <title>Comparative genomics of 12 strains of Erwinia amylovora identifies a pan-genome with a large conserved core and provides insights into host specificity.</title>
        <authorList>
            <person name="Mann R.A."/>
            <person name="Smits T.H.M."/>
            <person name="Buehlmann A."/>
            <person name="Blom J."/>
            <person name="Goesmann A."/>
            <person name="Frey J.E."/>
            <person name="Plummer K.M."/>
            <person name="Beer S.V."/>
            <person name="Luck J."/>
            <person name="Duffy B."/>
            <person name="Rodoni B."/>
        </authorList>
    </citation>
    <scope>NUCLEOTIDE SEQUENCE [LARGE SCALE GENOMIC DNA]</scope>
    <source>
        <strain evidence="2">CFBP 1232</strain>
    </source>
</reference>
<protein>
    <submittedName>
        <fullName evidence="1">Uncharacterized protein</fullName>
    </submittedName>
</protein>
<comment type="caution">
    <text evidence="1">The sequence shown here is derived from an EMBL/GenBank/DDBJ whole genome shotgun (WGS) entry which is preliminary data.</text>
</comment>
<name>A0A831A4C0_ERWAM</name>
<organism evidence="1 2">
    <name type="scientific">Erwinia amylovora NBRC 12687 = CFBP 1232</name>
    <dbReference type="NCBI Taxonomy" id="1219359"/>
    <lineage>
        <taxon>Bacteria</taxon>
        <taxon>Pseudomonadati</taxon>
        <taxon>Pseudomonadota</taxon>
        <taxon>Gammaproteobacteria</taxon>
        <taxon>Enterobacterales</taxon>
        <taxon>Erwiniaceae</taxon>
        <taxon>Erwinia</taxon>
    </lineage>
</organism>
<dbReference type="AlphaFoldDB" id="A0A831A4C0"/>
<sequence length="49" mass="5817">MKKIFLPGSRVRKLRCNVSKMAVSHGNDYRYQPWHKPGFFYPGISFLEE</sequence>
<evidence type="ECO:0000313" key="1">
    <source>
        <dbReference type="EMBL" id="CCO93518.1"/>
    </source>
</evidence>
<gene>
    <name evidence="1" type="ORF">BN437_1583</name>
</gene>
<proteinExistence type="predicted"/>
<dbReference type="EMBL" id="CAPB01000011">
    <property type="protein sequence ID" value="CCO93518.1"/>
    <property type="molecule type" value="Genomic_DNA"/>
</dbReference>
<accession>A0A831A4C0</accession>
<evidence type="ECO:0000313" key="2">
    <source>
        <dbReference type="Proteomes" id="UP000013111"/>
    </source>
</evidence>
<dbReference type="Proteomes" id="UP000013111">
    <property type="component" value="Unassembled WGS sequence"/>
</dbReference>